<protein>
    <submittedName>
        <fullName evidence="1">Uncharacterized protein</fullName>
    </submittedName>
</protein>
<proteinExistence type="predicted"/>
<dbReference type="AlphaFoldDB" id="A0A060HHT9"/>
<dbReference type="KEGG" id="nvn:NVIE_019040"/>
<keyword evidence="2" id="KW-1185">Reference proteome</keyword>
<evidence type="ECO:0000313" key="1">
    <source>
        <dbReference type="EMBL" id="AIC16164.1"/>
    </source>
</evidence>
<dbReference type="Gene3D" id="3.20.20.410">
    <property type="entry name" value="Protein of unknown function UPF0759"/>
    <property type="match status" value="1"/>
</dbReference>
<name>A0A060HHT9_9ARCH</name>
<dbReference type="SUPFAM" id="SSF117396">
    <property type="entry name" value="TM1631-like"/>
    <property type="match status" value="1"/>
</dbReference>
<accession>A0A060HHT9</accession>
<dbReference type="InterPro" id="IPR036520">
    <property type="entry name" value="UPF0759_sf"/>
</dbReference>
<dbReference type="Proteomes" id="UP000027093">
    <property type="component" value="Chromosome"/>
</dbReference>
<dbReference type="EMBL" id="CP007536">
    <property type="protein sequence ID" value="AIC16164.1"/>
    <property type="molecule type" value="Genomic_DNA"/>
</dbReference>
<evidence type="ECO:0000313" key="2">
    <source>
        <dbReference type="Proteomes" id="UP000027093"/>
    </source>
</evidence>
<sequence>MGKNMKTITAKAETFAYFNNHYNAKAPTNALELLQMMGAMTES</sequence>
<reference evidence="1 2" key="1">
    <citation type="journal article" date="2014" name="Int. J. Syst. Evol. Microbiol.">
        <title>Nitrososphaera viennensis gen. nov., sp. nov., an aerobic and mesophilic, ammonia-oxidizing archaeon from soil and a member of the archaeal phylum Thaumarchaeota.</title>
        <authorList>
            <person name="Stieglmeier M."/>
            <person name="Klingl A."/>
            <person name="Alves R.J."/>
            <person name="Rittmann S.K."/>
            <person name="Melcher M."/>
            <person name="Leisch N."/>
            <person name="Schleper C."/>
        </authorList>
    </citation>
    <scope>NUCLEOTIDE SEQUENCE [LARGE SCALE GENOMIC DNA]</scope>
    <source>
        <strain evidence="1">EN76</strain>
    </source>
</reference>
<organism evidence="1 2">
    <name type="scientific">Nitrososphaera viennensis EN76</name>
    <dbReference type="NCBI Taxonomy" id="926571"/>
    <lineage>
        <taxon>Archaea</taxon>
        <taxon>Nitrososphaerota</taxon>
        <taxon>Nitrososphaeria</taxon>
        <taxon>Nitrososphaerales</taxon>
        <taxon>Nitrososphaeraceae</taxon>
        <taxon>Nitrososphaera</taxon>
    </lineage>
</organism>
<gene>
    <name evidence="1" type="ORF">NVIE_019040</name>
</gene>
<dbReference type="HOGENOM" id="CLU_3227957_0_0_2"/>
<dbReference type="STRING" id="926571.NVIE_019040"/>